<keyword evidence="2" id="KW-1185">Reference proteome</keyword>
<dbReference type="Proteomes" id="UP000294616">
    <property type="component" value="Unassembled WGS sequence"/>
</dbReference>
<sequence>MKKNIITSIFISTLLLITFSIKAQIIQSGTAQLSIKISDVMSIDPSSSIHSESVLFQYKNEGDYNTNQTIVRESYLIITATQTFDVKVKADGPNFIGEGSAAGSLIPVNVLTVDASGNTNLSGATISVINLSTENQNIITAADRGSEKHVTVKYIIPQAKSQSTDILGKPGGNYMQTLTYSVTAH</sequence>
<evidence type="ECO:0000313" key="1">
    <source>
        <dbReference type="EMBL" id="TCK85124.1"/>
    </source>
</evidence>
<dbReference type="OrthoDB" id="709039at2"/>
<dbReference type="RefSeq" id="WP_132221076.1">
    <property type="nucleotide sequence ID" value="NZ_SMGO01000001.1"/>
</dbReference>
<evidence type="ECO:0000313" key="2">
    <source>
        <dbReference type="Proteomes" id="UP000294616"/>
    </source>
</evidence>
<gene>
    <name evidence="1" type="ORF">C8N28_0422</name>
</gene>
<evidence type="ECO:0008006" key="3">
    <source>
        <dbReference type="Google" id="ProtNLM"/>
    </source>
</evidence>
<protein>
    <recommendedName>
        <fullName evidence="3">CS1 type fimbrial major subunit</fullName>
    </recommendedName>
</protein>
<dbReference type="AlphaFoldDB" id="A0A4R1M2Q7"/>
<proteinExistence type="predicted"/>
<accession>A0A4R1M2Q7</accession>
<comment type="caution">
    <text evidence="1">The sequence shown here is derived from an EMBL/GenBank/DDBJ whole genome shotgun (WGS) entry which is preliminary data.</text>
</comment>
<reference evidence="1 2" key="1">
    <citation type="submission" date="2019-03" db="EMBL/GenBank/DDBJ databases">
        <title>Genomic Encyclopedia of Archaeal and Bacterial Type Strains, Phase II (KMG-II): from individual species to whole genera.</title>
        <authorList>
            <person name="Goeker M."/>
        </authorList>
    </citation>
    <scope>NUCLEOTIDE SEQUENCE [LARGE SCALE GENOMIC DNA]</scope>
    <source>
        <strain evidence="1 2">DSM 22554</strain>
    </source>
</reference>
<dbReference type="EMBL" id="SMGO01000001">
    <property type="protein sequence ID" value="TCK85124.1"/>
    <property type="molecule type" value="Genomic_DNA"/>
</dbReference>
<name>A0A4R1M2Q7_9SPHI</name>
<organism evidence="1 2">
    <name type="scientific">Albibacterium bauzanense</name>
    <dbReference type="NCBI Taxonomy" id="653929"/>
    <lineage>
        <taxon>Bacteria</taxon>
        <taxon>Pseudomonadati</taxon>
        <taxon>Bacteroidota</taxon>
        <taxon>Sphingobacteriia</taxon>
        <taxon>Sphingobacteriales</taxon>
        <taxon>Sphingobacteriaceae</taxon>
        <taxon>Albibacterium</taxon>
    </lineage>
</organism>